<feature type="compositionally biased region" description="Basic and acidic residues" evidence="1">
    <location>
        <begin position="57"/>
        <end position="69"/>
    </location>
</feature>
<dbReference type="AlphaFoldDB" id="A0A381Z0Q7"/>
<organism evidence="2">
    <name type="scientific">marine metagenome</name>
    <dbReference type="NCBI Taxonomy" id="408172"/>
    <lineage>
        <taxon>unclassified sequences</taxon>
        <taxon>metagenomes</taxon>
        <taxon>ecological metagenomes</taxon>
    </lineage>
</organism>
<evidence type="ECO:0000256" key="1">
    <source>
        <dbReference type="SAM" id="MobiDB-lite"/>
    </source>
</evidence>
<feature type="non-terminal residue" evidence="2">
    <location>
        <position position="69"/>
    </location>
</feature>
<dbReference type="EMBL" id="UINC01019474">
    <property type="protein sequence ID" value="SVA82462.1"/>
    <property type="molecule type" value="Genomic_DNA"/>
</dbReference>
<accession>A0A381Z0Q7</accession>
<name>A0A381Z0Q7_9ZZZZ</name>
<feature type="region of interest" description="Disordered" evidence="1">
    <location>
        <begin position="16"/>
        <end position="69"/>
    </location>
</feature>
<feature type="non-terminal residue" evidence="2">
    <location>
        <position position="1"/>
    </location>
</feature>
<sequence length="69" mass="7865">VELQFHPDLVNALQVRSQKTGRATGKLPWQTAPLPTPNRQQPWLPKQKKNAVHAKSQKNELKRESSLQS</sequence>
<gene>
    <name evidence="2" type="ORF">METZ01_LOCUS135316</name>
</gene>
<evidence type="ECO:0000313" key="2">
    <source>
        <dbReference type="EMBL" id="SVA82462.1"/>
    </source>
</evidence>
<feature type="compositionally biased region" description="Basic residues" evidence="1">
    <location>
        <begin position="46"/>
        <end position="56"/>
    </location>
</feature>
<reference evidence="2" key="1">
    <citation type="submission" date="2018-05" db="EMBL/GenBank/DDBJ databases">
        <authorList>
            <person name="Lanie J.A."/>
            <person name="Ng W.-L."/>
            <person name="Kazmierczak K.M."/>
            <person name="Andrzejewski T.M."/>
            <person name="Davidsen T.M."/>
            <person name="Wayne K.J."/>
            <person name="Tettelin H."/>
            <person name="Glass J.I."/>
            <person name="Rusch D."/>
            <person name="Podicherti R."/>
            <person name="Tsui H.-C.T."/>
            <person name="Winkler M.E."/>
        </authorList>
    </citation>
    <scope>NUCLEOTIDE SEQUENCE</scope>
</reference>
<proteinExistence type="predicted"/>
<protein>
    <submittedName>
        <fullName evidence="2">Uncharacterized protein</fullName>
    </submittedName>
</protein>